<accession>A0AAJ0F1M9</accession>
<proteinExistence type="predicted"/>
<name>A0AAJ0F1M9_9PEZI</name>
<dbReference type="Proteomes" id="UP001239445">
    <property type="component" value="Unassembled WGS sequence"/>
</dbReference>
<sequence length="185" mass="20348">MTPWGFLVYRLAWSPSSTDARWAQAKQKLIAGAITESRDGIEENDGNPDTATFIFEEGPDLKGLSIDDVRRKFNPTYPTDDAPPDRQDGMCPMVFLVVDDASLESILSSDENENETPYVVAVDATTTESEQMTMVGDDLRPVEWDGTMKVEVGAVMVNLYLRAVGEGAISMGEIHPDVGEIWEGI</sequence>
<reference evidence="1" key="1">
    <citation type="submission" date="2023-06" db="EMBL/GenBank/DDBJ databases">
        <title>Genome-scale phylogeny and comparative genomics of the fungal order Sordariales.</title>
        <authorList>
            <consortium name="Lawrence Berkeley National Laboratory"/>
            <person name="Hensen N."/>
            <person name="Bonometti L."/>
            <person name="Westerberg I."/>
            <person name="Brannstrom I.O."/>
            <person name="Guillou S."/>
            <person name="Cros-Aarteil S."/>
            <person name="Calhoun S."/>
            <person name="Haridas S."/>
            <person name="Kuo A."/>
            <person name="Mondo S."/>
            <person name="Pangilinan J."/>
            <person name="Riley R."/>
            <person name="Labutti K."/>
            <person name="Andreopoulos B."/>
            <person name="Lipzen A."/>
            <person name="Chen C."/>
            <person name="Yanf M."/>
            <person name="Daum C."/>
            <person name="Ng V."/>
            <person name="Clum A."/>
            <person name="Steindorff A."/>
            <person name="Ohm R."/>
            <person name="Martin F."/>
            <person name="Silar P."/>
            <person name="Natvig D."/>
            <person name="Lalanne C."/>
            <person name="Gautier V."/>
            <person name="Ament-Velasquez S.L."/>
            <person name="Kruys A."/>
            <person name="Hutchinson M.I."/>
            <person name="Powell A.J."/>
            <person name="Barry K."/>
            <person name="Miller A.N."/>
            <person name="Grigoriev I.V."/>
            <person name="Debuchy R."/>
            <person name="Gladieux P."/>
            <person name="Thoren M.H."/>
            <person name="Johannesson H."/>
        </authorList>
    </citation>
    <scope>NUCLEOTIDE SEQUENCE</scope>
    <source>
        <strain evidence="1">PSN4</strain>
    </source>
</reference>
<organism evidence="1 2">
    <name type="scientific">Echria macrotheca</name>
    <dbReference type="NCBI Taxonomy" id="438768"/>
    <lineage>
        <taxon>Eukaryota</taxon>
        <taxon>Fungi</taxon>
        <taxon>Dikarya</taxon>
        <taxon>Ascomycota</taxon>
        <taxon>Pezizomycotina</taxon>
        <taxon>Sordariomycetes</taxon>
        <taxon>Sordariomycetidae</taxon>
        <taxon>Sordariales</taxon>
        <taxon>Schizotheciaceae</taxon>
        <taxon>Echria</taxon>
    </lineage>
</organism>
<dbReference type="EMBL" id="MU839842">
    <property type="protein sequence ID" value="KAK1751406.1"/>
    <property type="molecule type" value="Genomic_DNA"/>
</dbReference>
<gene>
    <name evidence="1" type="ORF">QBC47DRAFT_406109</name>
</gene>
<dbReference type="AlphaFoldDB" id="A0AAJ0F1M9"/>
<protein>
    <submittedName>
        <fullName evidence="1">Uncharacterized protein</fullName>
    </submittedName>
</protein>
<evidence type="ECO:0000313" key="1">
    <source>
        <dbReference type="EMBL" id="KAK1751406.1"/>
    </source>
</evidence>
<keyword evidence="2" id="KW-1185">Reference proteome</keyword>
<evidence type="ECO:0000313" key="2">
    <source>
        <dbReference type="Proteomes" id="UP001239445"/>
    </source>
</evidence>
<comment type="caution">
    <text evidence="1">The sequence shown here is derived from an EMBL/GenBank/DDBJ whole genome shotgun (WGS) entry which is preliminary data.</text>
</comment>